<feature type="region of interest" description="Disordered" evidence="3">
    <location>
        <begin position="2487"/>
        <end position="2598"/>
    </location>
</feature>
<dbReference type="GO" id="GO:0006886">
    <property type="term" value="P:intracellular protein transport"/>
    <property type="evidence" value="ECO:0007669"/>
    <property type="project" value="InterPro"/>
</dbReference>
<feature type="region of interest" description="Disordered" evidence="3">
    <location>
        <begin position="1868"/>
        <end position="1893"/>
    </location>
</feature>
<feature type="region of interest" description="Disordered" evidence="3">
    <location>
        <begin position="1"/>
        <end position="21"/>
    </location>
</feature>
<feature type="domain" description="C2" evidence="4">
    <location>
        <begin position="2605"/>
        <end position="2729"/>
    </location>
</feature>
<evidence type="ECO:0000259" key="4">
    <source>
        <dbReference type="PROSITE" id="PS50004"/>
    </source>
</evidence>
<dbReference type="PROSITE" id="PS50916">
    <property type="entry name" value="RABBD"/>
    <property type="match status" value="1"/>
</dbReference>
<dbReference type="InterPro" id="IPR011011">
    <property type="entry name" value="Znf_FYVE_PHD"/>
</dbReference>
<feature type="region of interest" description="Disordered" evidence="3">
    <location>
        <begin position="2742"/>
        <end position="2791"/>
    </location>
</feature>
<feature type="compositionally biased region" description="Polar residues" evidence="3">
    <location>
        <begin position="754"/>
        <end position="768"/>
    </location>
</feature>
<dbReference type="PROSITE" id="PS50004">
    <property type="entry name" value="C2"/>
    <property type="match status" value="1"/>
</dbReference>
<dbReference type="CDD" id="cd06714">
    <property type="entry name" value="PDZ_RIM-like"/>
    <property type="match status" value="1"/>
</dbReference>
<feature type="region of interest" description="Disordered" evidence="3">
    <location>
        <begin position="2425"/>
        <end position="2451"/>
    </location>
</feature>
<dbReference type="GO" id="GO:0042391">
    <property type="term" value="P:regulation of membrane potential"/>
    <property type="evidence" value="ECO:0007669"/>
    <property type="project" value="TreeGrafter"/>
</dbReference>
<dbReference type="InterPro" id="IPR036034">
    <property type="entry name" value="PDZ_sf"/>
</dbReference>
<comment type="caution">
    <text evidence="7">The sequence shown here is derived from an EMBL/GenBank/DDBJ whole genome shotgun (WGS) entry which is preliminary data.</text>
</comment>
<feature type="compositionally biased region" description="Basic and acidic residues" evidence="3">
    <location>
        <begin position="662"/>
        <end position="680"/>
    </location>
</feature>
<dbReference type="InterPro" id="IPR001478">
    <property type="entry name" value="PDZ"/>
</dbReference>
<feature type="compositionally biased region" description="Basic and acidic residues" evidence="3">
    <location>
        <begin position="301"/>
        <end position="314"/>
    </location>
</feature>
<reference evidence="7" key="1">
    <citation type="submission" date="2019-03" db="EMBL/GenBank/DDBJ databases">
        <title>Improved annotation for the trematode Fasciola hepatica.</title>
        <authorList>
            <person name="Choi Y.-J."/>
            <person name="Martin J."/>
            <person name="Mitreva M."/>
        </authorList>
    </citation>
    <scope>NUCLEOTIDE SEQUENCE [LARGE SCALE GENOMIC DNA]</scope>
</reference>
<feature type="compositionally biased region" description="Basic and acidic residues" evidence="3">
    <location>
        <begin position="267"/>
        <end position="284"/>
    </location>
</feature>
<dbReference type="Proteomes" id="UP000230066">
    <property type="component" value="Unassembled WGS sequence"/>
</dbReference>
<organism evidence="7 8">
    <name type="scientific">Fasciola hepatica</name>
    <name type="common">Liver fluke</name>
    <dbReference type="NCBI Taxonomy" id="6192"/>
    <lineage>
        <taxon>Eukaryota</taxon>
        <taxon>Metazoa</taxon>
        <taxon>Spiralia</taxon>
        <taxon>Lophotrochozoa</taxon>
        <taxon>Platyhelminthes</taxon>
        <taxon>Trematoda</taxon>
        <taxon>Digenea</taxon>
        <taxon>Plagiorchiida</taxon>
        <taxon>Echinostomata</taxon>
        <taxon>Echinostomatoidea</taxon>
        <taxon>Fasciolidae</taxon>
        <taxon>Fasciola</taxon>
    </lineage>
</organism>
<accession>A0A4E0S2R4</accession>
<dbReference type="Pfam" id="PF00595">
    <property type="entry name" value="PDZ"/>
    <property type="match status" value="1"/>
</dbReference>
<dbReference type="PANTHER" id="PTHR12157">
    <property type="entry name" value="REGULATING SYNAPTIC MEMBRANE EXOCYTOSIS PROTEIN"/>
    <property type="match status" value="1"/>
</dbReference>
<keyword evidence="8" id="KW-1185">Reference proteome</keyword>
<evidence type="ECO:0000259" key="6">
    <source>
        <dbReference type="PROSITE" id="PS50916"/>
    </source>
</evidence>
<gene>
    <name evidence="7" type="ORF">D915_001307</name>
</gene>
<feature type="compositionally biased region" description="Basic and acidic residues" evidence="3">
    <location>
        <begin position="2425"/>
        <end position="2434"/>
    </location>
</feature>
<dbReference type="GO" id="GO:0031267">
    <property type="term" value="F:small GTPase binding"/>
    <property type="evidence" value="ECO:0007669"/>
    <property type="project" value="InterPro"/>
</dbReference>
<feature type="compositionally biased region" description="Polar residues" evidence="3">
    <location>
        <begin position="1039"/>
        <end position="1082"/>
    </location>
</feature>
<proteinExistence type="predicted"/>
<dbReference type="Gene3D" id="2.30.42.10">
    <property type="match status" value="1"/>
</dbReference>
<dbReference type="SMART" id="SM00239">
    <property type="entry name" value="C2"/>
    <property type="match status" value="1"/>
</dbReference>
<feature type="domain" description="RabBD" evidence="6">
    <location>
        <begin position="85"/>
        <end position="221"/>
    </location>
</feature>
<dbReference type="Pfam" id="PF00168">
    <property type="entry name" value="C2"/>
    <property type="match status" value="1"/>
</dbReference>
<feature type="compositionally biased region" description="Polar residues" evidence="3">
    <location>
        <begin position="1"/>
        <end position="12"/>
    </location>
</feature>
<sequence>MGNELSQQTESSAPDRTESIVQPWTALSLRPQTPSSAELLANKGPIARTKADTSGSPQVSRQVNCEEKEATGGNVNNTEDDAVAMVAEMSLTSEEMDHINQVLSRVRQLEQREDARITKLRSELRQTEQEVRRRVSVSHQDVTARNLVCVLCGRMQQTNKVTTETQEPIIWHICADCENDVCGHCGSVFGRTNDENKMWLCNLCQKKRRLEVSSGSWLQELQGSHRQTKALKKMLAKKPIVRTSSFTQYEEWRDRIENDTQSDTSSMDDRQPLTPKSEARRHSDMSVAVNQTTKAHHSDRKRMLSRDPSVHEQTTEIETDVDVPNTAESAVSTAIQSSFSVEDRRKSPKGNFETDFSDGDIICEPMADSNEHSDFTAEYFERRKSNLLSEGSSTLETSQDTQQEDRVVQNFRPDERPNMKQVLSNQAFPNGIGDDLSGHPDFELAIHLGSADVTDLLLREHTVADNLAGNMWCENADDNSEQLRYDHRNIYSREMLDPYESFNSTFDEDPLYGDKSEFAFYTDKTPKIEQLESARDKWFGSQDGGMESYSSKPDSFFAANTIRRLSSDQPWTTSFDDVTTKQNQQSETERLQVDSLRETEFEPSKYSIIIEDMGQTTTFCTQSWPTFDSNQYASEGERLQTFKWDKIDRDFRRSSAPQAIGNEDKVSSTDSTKKESQANQKDIRLFGKQHQGDVLVTDASESSFNELPQTSLFHPSDMVNSAPKEGDQANSANANTFDAAKLFIHSETDRVATEGNTTKFPDNNSEFRSPSEMDPHKKWISDTFGPTAASVVMSKISETEYRPENDQQVLSHETDPQLREDDKFSVLRRCPNFENISGLSEQVQTHSDKDLYMQKVDNRFFPDLDSMEEESEEIYDQQDDEPTRVWYRDPPAQASVDPSMMTTQQQEDEIWASLFSPSDSLVESAKEVAAQLDLMTLAEEEASETLAYQTWDHRTSVGSEDLQLQFTTERLENPPSEEESTEVDRRKQTTYPEEEQYYGNPNEEPLRIFYSDCVRIPSAEFRQANPNNKTTERKDVTESPVTSEVTFSPEKSQPLSKCQSGQDGNLTKGISDSKQPVTVRPSSVFTELPQASASIRRHTSETAELKHIKTDRTKSPIQNPATHGSNSQIMDPACTAPTEDICTQHANTNATHGAIVVQTDQLMERETDRTEWSNGHMTRDEHRDLGEKDKQIRASTDSRVATGLTQPLTVEKQTYQGRLSPRSESTLNAKSLTPSNSVSLKQIRTQIDAQLVSPPEVGVTNQIQDREPILCILPADLIKPESKLRRNVEFKALHLSKQHAPLSERGERNVEFLNKFTAPLILNDNAAARPSDESYALLSAEKADDTTCCEQPISDILSPPLPVCSAITPHRQASLIRLSAKSDRGLGLARRTLTSSRSGSPDTSDSFLSLLEINTESQIQPSLSEFSPVTHSYISSGTCCAGWNYCSHAYFLAKSSCNALVDQVITTEPALNPVVNDLDYLAVLDNSPTPPVIPGPDGGNLKLDRTAGNFRRRVLEEIQEDQILVSTQPSSLEEQISVVNDALMSSSSSSRASHMFPRRRPRSTSYTYGYGRTGFEDTYDPTAEPCLYYCPERTKQRSLINVVPTNYQDNYWNETNVPSSHLNAHPLRTYPYDDDDFLSLNLTLGNITDEVGSRCAKFRPADDSRKMVYPESHSALQTIDRHRSLPSEDYKCYREAMQTPRNTVNYRMNKYGTGARQIQRIPLRKGYQRPYRAVGEDKRWKFRNPSYASGARDSADNSGSNLSDDADYVEGRSQHSLPLSYKTARRALDLNALGTRTFSCGSHTDNFLSLHRPASLISARVTSQQLGGNRSLSRSTDHLNLRRTSGFWGADTSMKTLRARLAAAHSESHLDRSEDYLEDNATADRTGQKYGSLDRRLQSDHLITQQLRRQVEKHHRQLLRSLIDDKSSNTLWSPDFTLLRPPTSTSFSASSIPIMPNVLPEDTISHMLGNTDRGPGTLITTTGAPPIFSTATSRQGTGSVYGWPVTVPTSLPESVTSAFATEFTSPVVKTSPMLLNASGAQYKTSPQPLPSEVPSTGEVNAMITSRLRSTQTPSTASLLELLGNTELLQSVASDPTISSQLASLGIDLSVPQANQVTLAAVAGAVAATAIAQSGVFENSKLNDPSTSWPNVNRFEPTDKTDTNIDDNTPMDHRPFLAANYIDNLPPYTVSNNDSQNLENLLQQLQNALGTGIVQDQMVAYSNQADRMREEKGLLAKDDKTSPRNVYTSERLTNDHFFDEHLRSDTNRIGPSETIDSWLMPNSNNPEREASVNGVYSNDRPISSSDWPVFTPSHRSTSSVKSEVRTVYNFPTKRILLMRDMKDRYQRDNGIGMRIVGGHIRSDGKLGAFVEEIYPRGPVDQLHGEIREGDEILEWNSIPLVGKTFEEVQSIIGQVYEETELLVRARNDDSTERDGSQPWEVPRTPIERHTNRTPKRVDALCHHHAAQQALMGMQSHSVCPHMQRQYLSMSPSELRHSPVAGQSSSRTRSSPTGSDSNSSNARKSSTGHGLWIGGQEMAARDSSSTHSRTPHYSPHVSRVTESHDLEDFDADDSRPFDRQHKSPNDYKRERSGSFKHRSSKSEIIEDFGEIELILTFDDYDQSLTVHVSRARDLPSMDLNGLADPFVKIRLHPDPTEDPDFNRQTKYMPNTLTPEWQQTVVFMNCFKRTLKRRVLEVTVWDFDRLKTNDFMGQTLINLGDKSLLDGRPHWYKLHKLETVVIPGARKTPPSSRQTGVGIDTPKPIKTSRETVDKKAALSKSLGKEAHGSHRANI</sequence>
<evidence type="ECO:0000256" key="1">
    <source>
        <dbReference type="ARBA" id="ARBA00023018"/>
    </source>
</evidence>
<dbReference type="InterPro" id="IPR010911">
    <property type="entry name" value="Rab_BD"/>
</dbReference>
<dbReference type="GO" id="GO:0016853">
    <property type="term" value="F:isomerase activity"/>
    <property type="evidence" value="ECO:0007669"/>
    <property type="project" value="UniProtKB-KW"/>
</dbReference>
<dbReference type="CDD" id="cd04031">
    <property type="entry name" value="C2A_RIM1alpha"/>
    <property type="match status" value="1"/>
</dbReference>
<protein>
    <submittedName>
        <fullName evidence="7">Topoisomerase II-associated PAT1 domain-containing protein</fullName>
    </submittedName>
</protein>
<feature type="region of interest" description="Disordered" evidence="3">
    <location>
        <begin position="653"/>
        <end position="680"/>
    </location>
</feature>
<feature type="region of interest" description="Disordered" evidence="3">
    <location>
        <begin position="1745"/>
        <end position="1775"/>
    </location>
</feature>
<comment type="subcellular location">
    <subcellularLocation>
        <location evidence="2">Synapse</location>
    </subcellularLocation>
</comment>
<dbReference type="InterPro" id="IPR000008">
    <property type="entry name" value="C2_dom"/>
</dbReference>
<dbReference type="GO" id="GO:2000300">
    <property type="term" value="P:regulation of synaptic vesicle exocytosis"/>
    <property type="evidence" value="ECO:0007669"/>
    <property type="project" value="TreeGrafter"/>
</dbReference>
<feature type="region of interest" description="Disordered" evidence="3">
    <location>
        <begin position="2141"/>
        <end position="2167"/>
    </location>
</feature>
<feature type="region of interest" description="Disordered" evidence="3">
    <location>
        <begin position="257"/>
        <end position="316"/>
    </location>
</feature>
<feature type="compositionally biased region" description="Polar residues" evidence="3">
    <location>
        <begin position="2141"/>
        <end position="2150"/>
    </location>
</feature>
<evidence type="ECO:0000259" key="5">
    <source>
        <dbReference type="PROSITE" id="PS50106"/>
    </source>
</evidence>
<dbReference type="EMBL" id="JXXN02000278">
    <property type="protein sequence ID" value="THD27942.1"/>
    <property type="molecule type" value="Genomic_DNA"/>
</dbReference>
<evidence type="ECO:0000313" key="7">
    <source>
        <dbReference type="EMBL" id="THD27942.1"/>
    </source>
</evidence>
<dbReference type="InterPro" id="IPR035892">
    <property type="entry name" value="C2_domain_sf"/>
</dbReference>
<feature type="compositionally biased region" description="Polar residues" evidence="3">
    <location>
        <begin position="573"/>
        <end position="586"/>
    </location>
</feature>
<dbReference type="GO" id="GO:0048788">
    <property type="term" value="C:cytoskeleton of presynaptic active zone"/>
    <property type="evidence" value="ECO:0007669"/>
    <property type="project" value="TreeGrafter"/>
</dbReference>
<name>A0A4E0S2R4_FASHE</name>
<dbReference type="SMART" id="SM00228">
    <property type="entry name" value="PDZ"/>
    <property type="match status" value="1"/>
</dbReference>
<feature type="compositionally biased region" description="Basic and acidic residues" evidence="3">
    <location>
        <begin position="2764"/>
        <end position="2785"/>
    </location>
</feature>
<dbReference type="InterPro" id="IPR041282">
    <property type="entry name" value="FYVE_2"/>
</dbReference>
<feature type="region of interest" description="Disordered" evidence="3">
    <location>
        <begin position="968"/>
        <end position="1001"/>
    </location>
</feature>
<feature type="region of interest" description="Disordered" evidence="3">
    <location>
        <begin position="754"/>
        <end position="776"/>
    </location>
</feature>
<dbReference type="GO" id="GO:0048167">
    <property type="term" value="P:regulation of synaptic plasticity"/>
    <property type="evidence" value="ECO:0007669"/>
    <property type="project" value="TreeGrafter"/>
</dbReference>
<dbReference type="PROSITE" id="PS50106">
    <property type="entry name" value="PDZ"/>
    <property type="match status" value="1"/>
</dbReference>
<feature type="region of interest" description="Disordered" evidence="3">
    <location>
        <begin position="1168"/>
        <end position="1189"/>
    </location>
</feature>
<dbReference type="Pfam" id="PF02318">
    <property type="entry name" value="FYVE_2"/>
    <property type="match status" value="1"/>
</dbReference>
<dbReference type="GO" id="GO:0044325">
    <property type="term" value="F:transmembrane transporter binding"/>
    <property type="evidence" value="ECO:0007669"/>
    <property type="project" value="TreeGrafter"/>
</dbReference>
<dbReference type="InterPro" id="IPR013083">
    <property type="entry name" value="Znf_RING/FYVE/PHD"/>
</dbReference>
<keyword evidence="1" id="KW-0770">Synapse</keyword>
<dbReference type="PANTHER" id="PTHR12157:SF21">
    <property type="entry name" value="RAB3 INTERACTING MOLECULE, ISOFORM F"/>
    <property type="match status" value="1"/>
</dbReference>
<feature type="compositionally biased region" description="Low complexity" evidence="3">
    <location>
        <begin position="2502"/>
        <end position="2523"/>
    </location>
</feature>
<evidence type="ECO:0000313" key="8">
    <source>
        <dbReference type="Proteomes" id="UP000230066"/>
    </source>
</evidence>
<feature type="region of interest" description="Disordered" evidence="3">
    <location>
        <begin position="1021"/>
        <end position="1082"/>
    </location>
</feature>
<feature type="region of interest" description="Disordered" evidence="3">
    <location>
        <begin position="573"/>
        <end position="592"/>
    </location>
</feature>
<evidence type="ECO:0000256" key="2">
    <source>
        <dbReference type="ARBA" id="ARBA00034103"/>
    </source>
</evidence>
<dbReference type="GO" id="GO:0048791">
    <property type="term" value="P:calcium ion-regulated exocytosis of neurotransmitter"/>
    <property type="evidence" value="ECO:0007669"/>
    <property type="project" value="TreeGrafter"/>
</dbReference>
<dbReference type="Gene3D" id="3.30.40.10">
    <property type="entry name" value="Zinc/RING finger domain, C3HC4 (zinc finger)"/>
    <property type="match status" value="1"/>
</dbReference>
<dbReference type="SUPFAM" id="SSF50156">
    <property type="entry name" value="PDZ domain-like"/>
    <property type="match status" value="1"/>
</dbReference>
<dbReference type="Gene3D" id="2.60.40.150">
    <property type="entry name" value="C2 domain"/>
    <property type="match status" value="1"/>
</dbReference>
<dbReference type="InterPro" id="IPR039032">
    <property type="entry name" value="Rim-like"/>
</dbReference>
<dbReference type="SUPFAM" id="SSF49562">
    <property type="entry name" value="C2 domain (Calcium/lipid-binding domain, CaLB)"/>
    <property type="match status" value="1"/>
</dbReference>
<feature type="domain" description="PDZ" evidence="5">
    <location>
        <begin position="2333"/>
        <end position="2426"/>
    </location>
</feature>
<dbReference type="GO" id="GO:0050806">
    <property type="term" value="P:positive regulation of synaptic transmission"/>
    <property type="evidence" value="ECO:0007669"/>
    <property type="project" value="TreeGrafter"/>
</dbReference>
<feature type="compositionally biased region" description="Basic and acidic residues" evidence="3">
    <location>
        <begin position="2557"/>
        <end position="2591"/>
    </location>
</feature>
<dbReference type="SUPFAM" id="SSF57903">
    <property type="entry name" value="FYVE/PHD zinc finger"/>
    <property type="match status" value="1"/>
</dbReference>
<feature type="region of interest" description="Disordered" evidence="3">
    <location>
        <begin position="334"/>
        <end position="360"/>
    </location>
</feature>
<dbReference type="GO" id="GO:0042734">
    <property type="term" value="C:presynaptic membrane"/>
    <property type="evidence" value="ECO:0007669"/>
    <property type="project" value="TreeGrafter"/>
</dbReference>
<evidence type="ECO:0000256" key="3">
    <source>
        <dbReference type="SAM" id="MobiDB-lite"/>
    </source>
</evidence>